<protein>
    <submittedName>
        <fullName evidence="1">YabP/YqfC family sporulation protein</fullName>
    </submittedName>
</protein>
<dbReference type="Proteomes" id="UP000823877">
    <property type="component" value="Unassembled WGS sequence"/>
</dbReference>
<comment type="caution">
    <text evidence="1">The sequence shown here is derived from an EMBL/GenBank/DDBJ whole genome shotgun (WGS) entry which is preliminary data.</text>
</comment>
<organism evidence="1 2">
    <name type="scientific">Candidatus Eubacterium faecale</name>
    <dbReference type="NCBI Taxonomy" id="2838568"/>
    <lineage>
        <taxon>Bacteria</taxon>
        <taxon>Bacillati</taxon>
        <taxon>Bacillota</taxon>
        <taxon>Clostridia</taxon>
        <taxon>Eubacteriales</taxon>
        <taxon>Eubacteriaceae</taxon>
        <taxon>Eubacterium</taxon>
    </lineage>
</organism>
<proteinExistence type="predicted"/>
<accession>A0A9D2MJT5</accession>
<sequence length="88" mass="9560">MRKKLSRSNTDIPAGLFTGEPHLEMYGCSQCVVDGLESVLEYSAQQIKLAVGKKKVTFHGDDLHIDSFTPQGAVVEGMIVSVDFSDAD</sequence>
<name>A0A9D2MJT5_9FIRM</name>
<dbReference type="InterPro" id="IPR022476">
    <property type="entry name" value="Spore_YabP/YqfC"/>
</dbReference>
<dbReference type="Pfam" id="PF07873">
    <property type="entry name" value="YabP"/>
    <property type="match status" value="1"/>
</dbReference>
<gene>
    <name evidence="1" type="ORF">IAA37_04095</name>
</gene>
<evidence type="ECO:0000313" key="2">
    <source>
        <dbReference type="Proteomes" id="UP000823877"/>
    </source>
</evidence>
<reference evidence="1" key="2">
    <citation type="submission" date="2021-04" db="EMBL/GenBank/DDBJ databases">
        <authorList>
            <person name="Gilroy R."/>
        </authorList>
    </citation>
    <scope>NUCLEOTIDE SEQUENCE</scope>
    <source>
        <strain evidence="1">CHK188-16595</strain>
    </source>
</reference>
<reference evidence="1" key="1">
    <citation type="journal article" date="2021" name="PeerJ">
        <title>Extensive microbial diversity within the chicken gut microbiome revealed by metagenomics and culture.</title>
        <authorList>
            <person name="Gilroy R."/>
            <person name="Ravi A."/>
            <person name="Getino M."/>
            <person name="Pursley I."/>
            <person name="Horton D.L."/>
            <person name="Alikhan N.F."/>
            <person name="Baker D."/>
            <person name="Gharbi K."/>
            <person name="Hall N."/>
            <person name="Watson M."/>
            <person name="Adriaenssens E.M."/>
            <person name="Foster-Nyarko E."/>
            <person name="Jarju S."/>
            <person name="Secka A."/>
            <person name="Antonio M."/>
            <person name="Oren A."/>
            <person name="Chaudhuri R.R."/>
            <person name="La Ragione R."/>
            <person name="Hildebrand F."/>
            <person name="Pallen M.J."/>
        </authorList>
    </citation>
    <scope>NUCLEOTIDE SEQUENCE</scope>
    <source>
        <strain evidence="1">CHK188-16595</strain>
    </source>
</reference>
<dbReference type="AlphaFoldDB" id="A0A9D2MJT5"/>
<dbReference type="EMBL" id="DWXN01000009">
    <property type="protein sequence ID" value="HJB74838.1"/>
    <property type="molecule type" value="Genomic_DNA"/>
</dbReference>
<evidence type="ECO:0000313" key="1">
    <source>
        <dbReference type="EMBL" id="HJB74838.1"/>
    </source>
</evidence>